<dbReference type="GO" id="GO:0006508">
    <property type="term" value="P:proteolysis"/>
    <property type="evidence" value="ECO:0007669"/>
    <property type="project" value="UniProtKB-KW"/>
</dbReference>
<dbReference type="Pfam" id="PF01400">
    <property type="entry name" value="Astacin"/>
    <property type="match status" value="1"/>
</dbReference>
<accession>A0A0K0FI59</accession>
<keyword evidence="5" id="KW-0482">Metalloprotease</keyword>
<evidence type="ECO:0000256" key="6">
    <source>
        <dbReference type="ARBA" id="ARBA00023157"/>
    </source>
</evidence>
<name>A0A0K0FI59_STRVS</name>
<protein>
    <submittedName>
        <fullName evidence="11">Metalloendopeptidase</fullName>
    </submittedName>
</protein>
<keyword evidence="1" id="KW-0645">Protease</keyword>
<dbReference type="PANTHER" id="PTHR10127:SF780">
    <property type="entry name" value="METALLOENDOPEPTIDASE"/>
    <property type="match status" value="1"/>
</dbReference>
<keyword evidence="4" id="KW-0862">Zinc</keyword>
<dbReference type="PROSITE" id="PS00022">
    <property type="entry name" value="EGF_1"/>
    <property type="match status" value="1"/>
</dbReference>
<proteinExistence type="predicted"/>
<sequence length="383" mass="44228">MKLSLLLALISTLWFLQNLVESKKSSKKKILTLSRRSPYPIKPSFVSYFTKSDLGSKLIKSIDSILSDLSSFICLQFKKQKNLVKNKIGINFYSKKEYSKVELSSSGKKPTKVYLEKSINKNDLLFYIGYALGLVPETTRNDSRLYVDVFEKNISPPNFEKYYKVKNYDSEVIASTSFDFYSKMLPSQKFKSVKGRLTYKFKGSLFQYYEKYVYNTEFFSFSDVKRLWYLYCSEKCEPLDCRNGGYSINSCQKCRCPPPFTGEKCEKLNPNQRSCGNKQEFIATSYKSFYTIKNISTFCFYSIKSKNGKKVQFNIKYLNISHADDCSSGVVLSVKYRKDKSAGSLSLCGKYRNISFPPLSSEIYLSFIGNGNDNLHFSIKEEY</sequence>
<evidence type="ECO:0000259" key="9">
    <source>
        <dbReference type="PROSITE" id="PS01186"/>
    </source>
</evidence>
<evidence type="ECO:0000256" key="5">
    <source>
        <dbReference type="ARBA" id="ARBA00023049"/>
    </source>
</evidence>
<feature type="chain" id="PRO_5005329901" evidence="7">
    <location>
        <begin position="23"/>
        <end position="383"/>
    </location>
</feature>
<feature type="domain" description="EGF-like" evidence="8 9">
    <location>
        <begin position="254"/>
        <end position="265"/>
    </location>
</feature>
<feature type="signal peptide" evidence="7">
    <location>
        <begin position="1"/>
        <end position="22"/>
    </location>
</feature>
<evidence type="ECO:0000259" key="8">
    <source>
        <dbReference type="PROSITE" id="PS00022"/>
    </source>
</evidence>
<dbReference type="Proteomes" id="UP000035680">
    <property type="component" value="Unassembled WGS sequence"/>
</dbReference>
<dbReference type="PROSITE" id="PS01186">
    <property type="entry name" value="EGF_2"/>
    <property type="match status" value="1"/>
</dbReference>
<organism evidence="10 11">
    <name type="scientific">Strongyloides venezuelensis</name>
    <name type="common">Threadworm</name>
    <dbReference type="NCBI Taxonomy" id="75913"/>
    <lineage>
        <taxon>Eukaryota</taxon>
        <taxon>Metazoa</taxon>
        <taxon>Ecdysozoa</taxon>
        <taxon>Nematoda</taxon>
        <taxon>Chromadorea</taxon>
        <taxon>Rhabditida</taxon>
        <taxon>Tylenchina</taxon>
        <taxon>Panagrolaimomorpha</taxon>
        <taxon>Strongyloidoidea</taxon>
        <taxon>Strongyloididae</taxon>
        <taxon>Strongyloides</taxon>
    </lineage>
</organism>
<dbReference type="InterPro" id="IPR000742">
    <property type="entry name" value="EGF"/>
</dbReference>
<dbReference type="InterPro" id="IPR024079">
    <property type="entry name" value="MetalloPept_cat_dom_sf"/>
</dbReference>
<dbReference type="WBParaSite" id="SVE_0857700.1">
    <property type="protein sequence ID" value="SVE_0857700.1"/>
    <property type="gene ID" value="SVE_0857700"/>
</dbReference>
<dbReference type="GO" id="GO:0004222">
    <property type="term" value="F:metalloendopeptidase activity"/>
    <property type="evidence" value="ECO:0007669"/>
    <property type="project" value="InterPro"/>
</dbReference>
<keyword evidence="10" id="KW-1185">Reference proteome</keyword>
<evidence type="ECO:0000313" key="11">
    <source>
        <dbReference type="WBParaSite" id="SVE_0857700.1"/>
    </source>
</evidence>
<evidence type="ECO:0000256" key="1">
    <source>
        <dbReference type="ARBA" id="ARBA00022670"/>
    </source>
</evidence>
<dbReference type="InterPro" id="IPR000859">
    <property type="entry name" value="CUB_dom"/>
</dbReference>
<keyword evidence="2" id="KW-0479">Metal-binding</keyword>
<evidence type="ECO:0000313" key="10">
    <source>
        <dbReference type="Proteomes" id="UP000035680"/>
    </source>
</evidence>
<evidence type="ECO:0000256" key="2">
    <source>
        <dbReference type="ARBA" id="ARBA00022723"/>
    </source>
</evidence>
<evidence type="ECO:0000256" key="3">
    <source>
        <dbReference type="ARBA" id="ARBA00022801"/>
    </source>
</evidence>
<dbReference type="Pfam" id="PF00431">
    <property type="entry name" value="CUB"/>
    <property type="match status" value="1"/>
</dbReference>
<dbReference type="GO" id="GO:0046872">
    <property type="term" value="F:metal ion binding"/>
    <property type="evidence" value="ECO:0007669"/>
    <property type="project" value="UniProtKB-KW"/>
</dbReference>
<keyword evidence="3" id="KW-0378">Hydrolase</keyword>
<keyword evidence="6" id="KW-1015">Disulfide bond</keyword>
<evidence type="ECO:0000256" key="4">
    <source>
        <dbReference type="ARBA" id="ARBA00022833"/>
    </source>
</evidence>
<dbReference type="AlphaFoldDB" id="A0A0K0FI59"/>
<dbReference type="PANTHER" id="PTHR10127">
    <property type="entry name" value="DISCOIDIN, CUB, EGF, LAMININ , AND ZINC METALLOPROTEASE DOMAIN CONTAINING"/>
    <property type="match status" value="1"/>
</dbReference>
<dbReference type="InterPro" id="IPR001506">
    <property type="entry name" value="Peptidase_M12A"/>
</dbReference>
<reference evidence="10" key="1">
    <citation type="submission" date="2014-07" db="EMBL/GenBank/DDBJ databases">
        <authorList>
            <person name="Martin A.A"/>
            <person name="De Silva N."/>
        </authorList>
    </citation>
    <scope>NUCLEOTIDE SEQUENCE</scope>
</reference>
<reference evidence="11" key="2">
    <citation type="submission" date="2015-08" db="UniProtKB">
        <authorList>
            <consortium name="WormBaseParasite"/>
        </authorList>
    </citation>
    <scope>IDENTIFICATION</scope>
</reference>
<dbReference type="Gene3D" id="3.40.390.10">
    <property type="entry name" value="Collagenase (Catalytic Domain)"/>
    <property type="match status" value="1"/>
</dbReference>
<keyword evidence="7" id="KW-0732">Signal</keyword>
<evidence type="ECO:0000256" key="7">
    <source>
        <dbReference type="SAM" id="SignalP"/>
    </source>
</evidence>